<dbReference type="GO" id="GO:0005737">
    <property type="term" value="C:cytoplasm"/>
    <property type="evidence" value="ECO:0007669"/>
    <property type="project" value="UniProtKB-SubCell"/>
</dbReference>
<comment type="similarity">
    <text evidence="5 6">Belongs to the XseA family.</text>
</comment>
<keyword evidence="4 5" id="KW-0269">Exonuclease</keyword>
<dbReference type="GO" id="GO:0006308">
    <property type="term" value="P:DNA catabolic process"/>
    <property type="evidence" value="ECO:0007669"/>
    <property type="project" value="UniProtKB-UniRule"/>
</dbReference>
<evidence type="ECO:0000313" key="9">
    <source>
        <dbReference type="EMBL" id="MBO8424263.1"/>
    </source>
</evidence>
<dbReference type="EC" id="3.1.11.6" evidence="5"/>
<keyword evidence="2 5" id="KW-0540">Nuclease</keyword>
<comment type="subunit">
    <text evidence="5">Heterooligomer composed of large and small subunits.</text>
</comment>
<comment type="caution">
    <text evidence="9">The sequence shown here is derived from an EMBL/GenBank/DDBJ whole genome shotgun (WGS) entry which is preliminary data.</text>
</comment>
<dbReference type="GO" id="GO:0003676">
    <property type="term" value="F:nucleic acid binding"/>
    <property type="evidence" value="ECO:0007669"/>
    <property type="project" value="InterPro"/>
</dbReference>
<dbReference type="InterPro" id="IPR003753">
    <property type="entry name" value="Exonuc_VII_L"/>
</dbReference>
<evidence type="ECO:0000259" key="8">
    <source>
        <dbReference type="Pfam" id="PF13742"/>
    </source>
</evidence>
<gene>
    <name evidence="5 9" type="primary">xseA</name>
    <name evidence="9" type="ORF">IAB16_04530</name>
</gene>
<comment type="function">
    <text evidence="5">Bidirectionally degrades single-stranded DNA into large acid-insoluble oligonucleotides, which are then degraded further into small acid-soluble oligonucleotides.</text>
</comment>
<keyword evidence="3 5" id="KW-0378">Hydrolase</keyword>
<feature type="domain" description="Exonuclease VII large subunit C-terminal" evidence="7">
    <location>
        <begin position="121"/>
        <end position="292"/>
    </location>
</feature>
<comment type="catalytic activity">
    <reaction evidence="5 6">
        <text>Exonucleolytic cleavage in either 5'- to 3'- or 3'- to 5'-direction to yield nucleoside 5'-phosphates.</text>
        <dbReference type="EC" id="3.1.11.6"/>
    </reaction>
</comment>
<dbReference type="PANTHER" id="PTHR30008">
    <property type="entry name" value="EXODEOXYRIBONUCLEASE 7 LARGE SUBUNIT"/>
    <property type="match status" value="1"/>
</dbReference>
<evidence type="ECO:0000256" key="4">
    <source>
        <dbReference type="ARBA" id="ARBA00022839"/>
    </source>
</evidence>
<evidence type="ECO:0000256" key="2">
    <source>
        <dbReference type="ARBA" id="ARBA00022722"/>
    </source>
</evidence>
<dbReference type="Pfam" id="PF02601">
    <property type="entry name" value="Exonuc_VII_L"/>
    <property type="match status" value="1"/>
</dbReference>
<evidence type="ECO:0000256" key="5">
    <source>
        <dbReference type="HAMAP-Rule" id="MF_00378"/>
    </source>
</evidence>
<dbReference type="Pfam" id="PF13742">
    <property type="entry name" value="tRNA_anti_2"/>
    <property type="match status" value="1"/>
</dbReference>
<dbReference type="GO" id="GO:0008855">
    <property type="term" value="F:exodeoxyribonuclease VII activity"/>
    <property type="evidence" value="ECO:0007669"/>
    <property type="project" value="UniProtKB-UniRule"/>
</dbReference>
<dbReference type="Proteomes" id="UP000727857">
    <property type="component" value="Unassembled WGS sequence"/>
</dbReference>
<dbReference type="GO" id="GO:0009318">
    <property type="term" value="C:exodeoxyribonuclease VII complex"/>
    <property type="evidence" value="ECO:0007669"/>
    <property type="project" value="UniProtKB-UniRule"/>
</dbReference>
<dbReference type="InterPro" id="IPR020579">
    <property type="entry name" value="Exonuc_VII_lsu_C"/>
</dbReference>
<comment type="subcellular location">
    <subcellularLocation>
        <location evidence="5 6">Cytoplasm</location>
    </subcellularLocation>
</comment>
<evidence type="ECO:0000256" key="6">
    <source>
        <dbReference type="RuleBase" id="RU004355"/>
    </source>
</evidence>
<dbReference type="PANTHER" id="PTHR30008:SF0">
    <property type="entry name" value="EXODEOXYRIBONUCLEASE 7 LARGE SUBUNIT"/>
    <property type="match status" value="1"/>
</dbReference>
<dbReference type="InterPro" id="IPR025824">
    <property type="entry name" value="OB-fold_nuc-bd_dom"/>
</dbReference>
<organism evidence="9 10">
    <name type="scientific">Candidatus Stercoripulliclostridium pullicola</name>
    <dbReference type="NCBI Taxonomy" id="2840953"/>
    <lineage>
        <taxon>Bacteria</taxon>
        <taxon>Bacillati</taxon>
        <taxon>Bacillota</taxon>
        <taxon>Clostridia</taxon>
        <taxon>Eubacteriales</taxon>
        <taxon>Candidatus Stercoripulliclostridium</taxon>
    </lineage>
</organism>
<dbReference type="EMBL" id="JADINF010000113">
    <property type="protein sequence ID" value="MBO8424263.1"/>
    <property type="molecule type" value="Genomic_DNA"/>
</dbReference>
<evidence type="ECO:0000313" key="10">
    <source>
        <dbReference type="Proteomes" id="UP000727857"/>
    </source>
</evidence>
<evidence type="ECO:0000256" key="1">
    <source>
        <dbReference type="ARBA" id="ARBA00022490"/>
    </source>
</evidence>
<protein>
    <recommendedName>
        <fullName evidence="5">Exodeoxyribonuclease 7 large subunit</fullName>
        <ecNumber evidence="5">3.1.11.6</ecNumber>
    </recommendedName>
    <alternativeName>
        <fullName evidence="5">Exodeoxyribonuclease VII large subunit</fullName>
        <shortName evidence="5">Exonuclease VII large subunit</shortName>
    </alternativeName>
</protein>
<reference evidence="9" key="1">
    <citation type="submission" date="2020-10" db="EMBL/GenBank/DDBJ databases">
        <authorList>
            <person name="Gilroy R."/>
        </authorList>
    </citation>
    <scope>NUCLEOTIDE SEQUENCE</scope>
    <source>
        <strain evidence="9">517</strain>
    </source>
</reference>
<dbReference type="HAMAP" id="MF_00378">
    <property type="entry name" value="Exonuc_7_L"/>
    <property type="match status" value="1"/>
</dbReference>
<name>A0A940DHF9_9FIRM</name>
<evidence type="ECO:0000259" key="7">
    <source>
        <dbReference type="Pfam" id="PF02601"/>
    </source>
</evidence>
<proteinExistence type="inferred from homology"/>
<dbReference type="NCBIfam" id="TIGR00237">
    <property type="entry name" value="xseA"/>
    <property type="match status" value="1"/>
</dbReference>
<reference evidence="9" key="2">
    <citation type="journal article" date="2021" name="PeerJ">
        <title>Extensive microbial diversity within the chicken gut microbiome revealed by metagenomics and culture.</title>
        <authorList>
            <person name="Gilroy R."/>
            <person name="Ravi A."/>
            <person name="Getino M."/>
            <person name="Pursley I."/>
            <person name="Horton D.L."/>
            <person name="Alikhan N.F."/>
            <person name="Baker D."/>
            <person name="Gharbi K."/>
            <person name="Hall N."/>
            <person name="Watson M."/>
            <person name="Adriaenssens E.M."/>
            <person name="Foster-Nyarko E."/>
            <person name="Jarju S."/>
            <person name="Secka A."/>
            <person name="Antonio M."/>
            <person name="Oren A."/>
            <person name="Chaudhuri R.R."/>
            <person name="La Ragione R."/>
            <person name="Hildebrand F."/>
            <person name="Pallen M.J."/>
        </authorList>
    </citation>
    <scope>NUCLEOTIDE SEQUENCE</scope>
    <source>
        <strain evidence="9">517</strain>
    </source>
</reference>
<feature type="domain" description="OB-fold nucleic acid binding" evidence="8">
    <location>
        <begin position="7"/>
        <end position="98"/>
    </location>
</feature>
<keyword evidence="1 5" id="KW-0963">Cytoplasm</keyword>
<accession>A0A940DHF9</accession>
<evidence type="ECO:0000256" key="3">
    <source>
        <dbReference type="ARBA" id="ARBA00022801"/>
    </source>
</evidence>
<dbReference type="AlphaFoldDB" id="A0A940DHF9"/>
<dbReference type="CDD" id="cd04489">
    <property type="entry name" value="ExoVII_LU_OBF"/>
    <property type="match status" value="1"/>
</dbReference>
<sequence length="411" mass="45036">MESRNYITVSELNFYLNRIIDAEELLHDMYLMGEVSGVSLSKGNMYCTLKDEGAQIAVCCFGYERTYLPEAGEKVLMFGSPDFYTKTGKMSFVARRIEPFGKGKLHAELEELKKRLAEEGLFSDTHKKAAPRFALKVCVVTSINGAVIKDIYTTVRRYNKLIDIAVVDVQVQGKYAVKEIVEGLKLADRGGFDAVILARGGGSFEDLMPFNSEEVVRTLYDMYTYVISAVGHETDYTLADFAADSRALTPTAAAEAIAFDTASLISDVVNELKVASRRLELRITARRERAIGLIRSIMYTIGDDLAKTSSKVELLTARARAAAEKRFASSEKACDLALHKLSALNPANLLRSGYFRAERNGAPVTAVSGLNAGEKIRLIASDGSADAEILAVYPGVPDLTEINNKDTGDLT</sequence>